<dbReference type="RefSeq" id="WP_005983884.1">
    <property type="nucleotide sequence ID" value="NZ_AOSV01000003.1"/>
</dbReference>
<organism evidence="3 4">
    <name type="scientific">Desulfocurvibacter africanus PCS</name>
    <dbReference type="NCBI Taxonomy" id="1262666"/>
    <lineage>
        <taxon>Bacteria</taxon>
        <taxon>Pseudomonadati</taxon>
        <taxon>Thermodesulfobacteriota</taxon>
        <taxon>Desulfovibrionia</taxon>
        <taxon>Desulfovibrionales</taxon>
        <taxon>Desulfovibrionaceae</taxon>
        <taxon>Desulfocurvibacter</taxon>
    </lineage>
</organism>
<evidence type="ECO:0000313" key="3">
    <source>
        <dbReference type="EMBL" id="EMG38945.1"/>
    </source>
</evidence>
<dbReference type="InterPro" id="IPR002201">
    <property type="entry name" value="Glyco_trans_9"/>
</dbReference>
<dbReference type="PATRIC" id="fig|1262666.3.peg.585"/>
<dbReference type="AlphaFoldDB" id="M5PY80"/>
<dbReference type="CDD" id="cd03789">
    <property type="entry name" value="GT9_LPS_heptosyltransferase"/>
    <property type="match status" value="1"/>
</dbReference>
<dbReference type="PANTHER" id="PTHR30160:SF1">
    <property type="entry name" value="LIPOPOLYSACCHARIDE 1,2-N-ACETYLGLUCOSAMINETRANSFERASE-RELATED"/>
    <property type="match status" value="1"/>
</dbReference>
<evidence type="ECO:0000313" key="4">
    <source>
        <dbReference type="Proteomes" id="UP000011922"/>
    </source>
</evidence>
<dbReference type="Gene3D" id="3.40.50.2000">
    <property type="entry name" value="Glycogen Phosphorylase B"/>
    <property type="match status" value="2"/>
</dbReference>
<keyword evidence="2 3" id="KW-0808">Transferase</keyword>
<dbReference type="GO" id="GO:0009244">
    <property type="term" value="P:lipopolysaccharide core region biosynthetic process"/>
    <property type="evidence" value="ECO:0007669"/>
    <property type="project" value="TreeGrafter"/>
</dbReference>
<dbReference type="PANTHER" id="PTHR30160">
    <property type="entry name" value="TETRAACYLDISACCHARIDE 4'-KINASE-RELATED"/>
    <property type="match status" value="1"/>
</dbReference>
<dbReference type="GO" id="GO:0005829">
    <property type="term" value="C:cytosol"/>
    <property type="evidence" value="ECO:0007669"/>
    <property type="project" value="TreeGrafter"/>
</dbReference>
<dbReference type="EMBL" id="AOSV01000003">
    <property type="protein sequence ID" value="EMG38945.1"/>
    <property type="molecule type" value="Genomic_DNA"/>
</dbReference>
<protein>
    <submittedName>
        <fullName evidence="3">ADP-heptose:LPS heptosyltransferase</fullName>
    </submittedName>
</protein>
<keyword evidence="1" id="KW-0328">Glycosyltransferase</keyword>
<accession>M5PY80</accession>
<dbReference type="Pfam" id="PF01075">
    <property type="entry name" value="Glyco_transf_9"/>
    <property type="match status" value="1"/>
</dbReference>
<proteinExistence type="predicted"/>
<sequence length="369" mass="41847">MSQSSLIGRHFAKILVCQQRQIGDVLLATPSVHMLRQAQPQAELHFLTEKKCSPVLQHNPDIDIIWEIDKKKLTSLGKQLAFYRHVARQGFDLVVDFQQLPRLLWVVLFSRAAVRLSYTPPWQRRFLYTHWTDAQPGYAAQTKASILKPLGIEWNGEKPRIHLSEDEQLQAAQWLREQGLRAGERLITVDPSHRRLTRLWPAQHFARLIDLASERDASLRFLLLFGPGEEPVVQEVAELVRRKDALLPMGRMLSLREMAAVLRLADLHVGNCSSPAHFAVAVDTPTLIVRGSTGDEWRYPSPEHRSLRMGLPCQPCNKSPCPLGTRQCLVELTAEQVLPSLLDMLAMEPRIPGLKPCADEPNVGDYLNQ</sequence>
<gene>
    <name evidence="3" type="ORF">PCS_00586</name>
</gene>
<reference evidence="3 4" key="1">
    <citation type="journal article" date="2013" name="Genome Announc.">
        <title>Draft Genome Sequence for Desulfovibrio africanus Strain PCS.</title>
        <authorList>
            <person name="Brown S.D."/>
            <person name="Utturkar S.M."/>
            <person name="Arkin A.P."/>
            <person name="Deutschbauer A.M."/>
            <person name="Elias D.A."/>
            <person name="Hazen T.C."/>
            <person name="Chakraborty R."/>
        </authorList>
    </citation>
    <scope>NUCLEOTIDE SEQUENCE [LARGE SCALE GENOMIC DNA]</scope>
    <source>
        <strain evidence="3 4">PCS</strain>
    </source>
</reference>
<dbReference type="InterPro" id="IPR051199">
    <property type="entry name" value="LPS_LOS_Heptosyltrfase"/>
</dbReference>
<evidence type="ECO:0000256" key="2">
    <source>
        <dbReference type="ARBA" id="ARBA00022679"/>
    </source>
</evidence>
<dbReference type="SUPFAM" id="SSF53756">
    <property type="entry name" value="UDP-Glycosyltransferase/glycogen phosphorylase"/>
    <property type="match status" value="1"/>
</dbReference>
<dbReference type="OrthoDB" id="9760688at2"/>
<comment type="caution">
    <text evidence="3">The sequence shown here is derived from an EMBL/GenBank/DDBJ whole genome shotgun (WGS) entry which is preliminary data.</text>
</comment>
<dbReference type="Proteomes" id="UP000011922">
    <property type="component" value="Unassembled WGS sequence"/>
</dbReference>
<name>M5PY80_DESAF</name>
<evidence type="ECO:0000256" key="1">
    <source>
        <dbReference type="ARBA" id="ARBA00022676"/>
    </source>
</evidence>
<dbReference type="GO" id="GO:0008713">
    <property type="term" value="F:ADP-heptose-lipopolysaccharide heptosyltransferase activity"/>
    <property type="evidence" value="ECO:0007669"/>
    <property type="project" value="TreeGrafter"/>
</dbReference>